<keyword evidence="7" id="KW-0479">Metal-binding</keyword>
<gene>
    <name evidence="8" type="ORF">SAMN04244560_01353</name>
</gene>
<dbReference type="GO" id="GO:1900376">
    <property type="term" value="P:regulation of secondary metabolite biosynthetic process"/>
    <property type="evidence" value="ECO:0007669"/>
    <property type="project" value="TreeGrafter"/>
</dbReference>
<sequence>MDKNKNDLMSLIIKTLKANGLKITEKRQILIEVFLKSPNIHFDFDTLLEEVRKEWPHYGVATLYRNLRIFVDKGILSENIIGNKKYYELKMFNKKKIHAHLICKYCGSIDEYYSPNLVKYIKMIDKKYDFDVYYGELNFYGICSNCKRAIKNDLK</sequence>
<protein>
    <submittedName>
        <fullName evidence="8">Fur family transcriptional regulator, ferric uptake regulator</fullName>
    </submittedName>
</protein>
<evidence type="ECO:0000256" key="2">
    <source>
        <dbReference type="ARBA" id="ARBA00022491"/>
    </source>
</evidence>
<dbReference type="CDD" id="cd07153">
    <property type="entry name" value="Fur_like"/>
    <property type="match status" value="1"/>
</dbReference>
<evidence type="ECO:0000313" key="9">
    <source>
        <dbReference type="Proteomes" id="UP000183404"/>
    </source>
</evidence>
<dbReference type="InterPro" id="IPR036390">
    <property type="entry name" value="WH_DNA-bd_sf"/>
</dbReference>
<feature type="binding site" evidence="7">
    <location>
        <position position="106"/>
    </location>
    <ligand>
        <name>Zn(2+)</name>
        <dbReference type="ChEBI" id="CHEBI:29105"/>
    </ligand>
</feature>
<organism evidence="8 9">
    <name type="scientific">Thermoanaerobacter thermohydrosulfuricus</name>
    <name type="common">Clostridium thermohydrosulfuricum</name>
    <dbReference type="NCBI Taxonomy" id="1516"/>
    <lineage>
        <taxon>Bacteria</taxon>
        <taxon>Bacillati</taxon>
        <taxon>Bacillota</taxon>
        <taxon>Clostridia</taxon>
        <taxon>Thermoanaerobacterales</taxon>
        <taxon>Thermoanaerobacteraceae</taxon>
        <taxon>Thermoanaerobacter</taxon>
    </lineage>
</organism>
<keyword evidence="4" id="KW-0805">Transcription regulation</keyword>
<dbReference type="EMBL" id="FNBS01000027">
    <property type="protein sequence ID" value="SDF85911.1"/>
    <property type="molecule type" value="Genomic_DNA"/>
</dbReference>
<dbReference type="InterPro" id="IPR002481">
    <property type="entry name" value="FUR"/>
</dbReference>
<dbReference type="PANTHER" id="PTHR33202:SF7">
    <property type="entry name" value="FERRIC UPTAKE REGULATION PROTEIN"/>
    <property type="match status" value="1"/>
</dbReference>
<dbReference type="RefSeq" id="WP_006569411.1">
    <property type="nucleotide sequence ID" value="NZ_FNBS01000027.1"/>
</dbReference>
<dbReference type="GO" id="GO:0000976">
    <property type="term" value="F:transcription cis-regulatory region binding"/>
    <property type="evidence" value="ECO:0007669"/>
    <property type="project" value="TreeGrafter"/>
</dbReference>
<evidence type="ECO:0000256" key="7">
    <source>
        <dbReference type="PIRSR" id="PIRSR602481-1"/>
    </source>
</evidence>
<dbReference type="GO" id="GO:0003700">
    <property type="term" value="F:DNA-binding transcription factor activity"/>
    <property type="evidence" value="ECO:0007669"/>
    <property type="project" value="InterPro"/>
</dbReference>
<dbReference type="Pfam" id="PF01475">
    <property type="entry name" value="FUR"/>
    <property type="match status" value="1"/>
</dbReference>
<keyword evidence="3 7" id="KW-0862">Zinc</keyword>
<dbReference type="Gene3D" id="3.30.1490.190">
    <property type="match status" value="1"/>
</dbReference>
<keyword evidence="2" id="KW-0678">Repressor</keyword>
<dbReference type="Proteomes" id="UP000183404">
    <property type="component" value="Unassembled WGS sequence"/>
</dbReference>
<evidence type="ECO:0000256" key="3">
    <source>
        <dbReference type="ARBA" id="ARBA00022833"/>
    </source>
</evidence>
<dbReference type="GO" id="GO:0045892">
    <property type="term" value="P:negative regulation of DNA-templated transcription"/>
    <property type="evidence" value="ECO:0007669"/>
    <property type="project" value="TreeGrafter"/>
</dbReference>
<evidence type="ECO:0000256" key="6">
    <source>
        <dbReference type="ARBA" id="ARBA00023163"/>
    </source>
</evidence>
<dbReference type="InterPro" id="IPR043135">
    <property type="entry name" value="Fur_C"/>
</dbReference>
<evidence type="ECO:0000313" key="8">
    <source>
        <dbReference type="EMBL" id="SDF85911.1"/>
    </source>
</evidence>
<evidence type="ECO:0000256" key="4">
    <source>
        <dbReference type="ARBA" id="ARBA00023015"/>
    </source>
</evidence>
<keyword evidence="5" id="KW-0238">DNA-binding</keyword>
<evidence type="ECO:0000256" key="5">
    <source>
        <dbReference type="ARBA" id="ARBA00023125"/>
    </source>
</evidence>
<dbReference type="InterPro" id="IPR036388">
    <property type="entry name" value="WH-like_DNA-bd_sf"/>
</dbReference>
<reference evidence="8 9" key="1">
    <citation type="submission" date="2016-10" db="EMBL/GenBank/DDBJ databases">
        <authorList>
            <person name="de Groot N.N."/>
        </authorList>
    </citation>
    <scope>NUCLEOTIDE SEQUENCE [LARGE SCALE GENOMIC DNA]</scope>
    <source>
        <strain evidence="8 9">DSM 569</strain>
    </source>
</reference>
<proteinExistence type="inferred from homology"/>
<feature type="binding site" evidence="7">
    <location>
        <position position="143"/>
    </location>
    <ligand>
        <name>Zn(2+)</name>
        <dbReference type="ChEBI" id="CHEBI:29105"/>
    </ligand>
</feature>
<feature type="binding site" evidence="7">
    <location>
        <position position="146"/>
    </location>
    <ligand>
        <name>Zn(2+)</name>
        <dbReference type="ChEBI" id="CHEBI:29105"/>
    </ligand>
</feature>
<dbReference type="SUPFAM" id="SSF46785">
    <property type="entry name" value="Winged helix' DNA-binding domain"/>
    <property type="match status" value="1"/>
</dbReference>
<evidence type="ECO:0000256" key="1">
    <source>
        <dbReference type="ARBA" id="ARBA00007957"/>
    </source>
</evidence>
<accession>A0A1I2A5A2</accession>
<comment type="similarity">
    <text evidence="1">Belongs to the Fur family.</text>
</comment>
<dbReference type="AlphaFoldDB" id="A0A1I2A5A2"/>
<feature type="binding site" evidence="7">
    <location>
        <position position="103"/>
    </location>
    <ligand>
        <name>Zn(2+)</name>
        <dbReference type="ChEBI" id="CHEBI:29105"/>
    </ligand>
</feature>
<comment type="cofactor">
    <cofactor evidence="7">
        <name>Zn(2+)</name>
        <dbReference type="ChEBI" id="CHEBI:29105"/>
    </cofactor>
    <text evidence="7">Binds 1 zinc ion per subunit.</text>
</comment>
<dbReference type="Gene3D" id="1.10.10.10">
    <property type="entry name" value="Winged helix-like DNA-binding domain superfamily/Winged helix DNA-binding domain"/>
    <property type="match status" value="1"/>
</dbReference>
<dbReference type="GO" id="GO:0008270">
    <property type="term" value="F:zinc ion binding"/>
    <property type="evidence" value="ECO:0007669"/>
    <property type="project" value="TreeGrafter"/>
</dbReference>
<name>A0A1I2A5A2_THETY</name>
<keyword evidence="6" id="KW-0804">Transcription</keyword>
<dbReference type="PANTHER" id="PTHR33202">
    <property type="entry name" value="ZINC UPTAKE REGULATION PROTEIN"/>
    <property type="match status" value="1"/>
</dbReference>